<keyword evidence="3" id="KW-1185">Reference proteome</keyword>
<proteinExistence type="predicted"/>
<evidence type="ECO:0000313" key="3">
    <source>
        <dbReference type="Proteomes" id="UP000218209"/>
    </source>
</evidence>
<evidence type="ECO:0000313" key="2">
    <source>
        <dbReference type="EMBL" id="OSX79634.1"/>
    </source>
</evidence>
<reference evidence="2 3" key="1">
    <citation type="submission" date="2017-03" db="EMBL/GenBank/DDBJ databases">
        <title>WGS assembly of Porphyra umbilicalis.</title>
        <authorList>
            <person name="Brawley S.H."/>
            <person name="Blouin N.A."/>
            <person name="Ficko-Blean E."/>
            <person name="Wheeler G.L."/>
            <person name="Lohr M."/>
            <person name="Goodson H.V."/>
            <person name="Jenkins J.W."/>
            <person name="Blaby-Haas C.E."/>
            <person name="Helliwell K.E."/>
            <person name="Chan C."/>
            <person name="Marriage T."/>
            <person name="Bhattacharya D."/>
            <person name="Klein A.S."/>
            <person name="Badis Y."/>
            <person name="Brodie J."/>
            <person name="Cao Y."/>
            <person name="Collen J."/>
            <person name="Dittami S.M."/>
            <person name="Gachon C.M."/>
            <person name="Green B.R."/>
            <person name="Karpowicz S."/>
            <person name="Kim J.W."/>
            <person name="Kudahl U."/>
            <person name="Lin S."/>
            <person name="Michel G."/>
            <person name="Mittag M."/>
            <person name="Olson B.J."/>
            <person name="Pangilinan J."/>
            <person name="Peng Y."/>
            <person name="Qiu H."/>
            <person name="Shu S."/>
            <person name="Singer J.T."/>
            <person name="Smith A.G."/>
            <person name="Sprecher B.N."/>
            <person name="Wagner V."/>
            <person name="Wang W."/>
            <person name="Wang Z.-Y."/>
            <person name="Yan J."/>
            <person name="Yarish C."/>
            <person name="Zoeuner-Riek S."/>
            <person name="Zhuang Y."/>
            <person name="Zou Y."/>
            <person name="Lindquist E.A."/>
            <person name="Grimwood J."/>
            <person name="Barry K."/>
            <person name="Rokhsar D.S."/>
            <person name="Schmutz J."/>
            <person name="Stiller J.W."/>
            <person name="Grossman A.R."/>
            <person name="Prochnik S.E."/>
        </authorList>
    </citation>
    <scope>NUCLEOTIDE SEQUENCE [LARGE SCALE GENOMIC DNA]</scope>
    <source>
        <strain evidence="2">4086291</strain>
    </source>
</reference>
<dbReference type="AlphaFoldDB" id="A0A1X6PFK8"/>
<feature type="compositionally biased region" description="Low complexity" evidence="1">
    <location>
        <begin position="158"/>
        <end position="174"/>
    </location>
</feature>
<name>A0A1X6PFK8_PORUM</name>
<gene>
    <name evidence="2" type="ORF">BU14_0074s0064</name>
</gene>
<feature type="region of interest" description="Disordered" evidence="1">
    <location>
        <begin position="63"/>
        <end position="179"/>
    </location>
</feature>
<evidence type="ECO:0008006" key="4">
    <source>
        <dbReference type="Google" id="ProtNLM"/>
    </source>
</evidence>
<dbReference type="EMBL" id="KV918788">
    <property type="protein sequence ID" value="OSX79634.1"/>
    <property type="molecule type" value="Genomic_DNA"/>
</dbReference>
<organism evidence="2 3">
    <name type="scientific">Porphyra umbilicalis</name>
    <name type="common">Purple laver</name>
    <name type="synonym">Red alga</name>
    <dbReference type="NCBI Taxonomy" id="2786"/>
    <lineage>
        <taxon>Eukaryota</taxon>
        <taxon>Rhodophyta</taxon>
        <taxon>Bangiophyceae</taxon>
        <taxon>Bangiales</taxon>
        <taxon>Bangiaceae</taxon>
        <taxon>Porphyra</taxon>
    </lineage>
</organism>
<feature type="compositionally biased region" description="Low complexity" evidence="1">
    <location>
        <begin position="129"/>
        <end position="148"/>
    </location>
</feature>
<accession>A0A1X6PFK8</accession>
<evidence type="ECO:0000256" key="1">
    <source>
        <dbReference type="SAM" id="MobiDB-lite"/>
    </source>
</evidence>
<feature type="compositionally biased region" description="Pro residues" evidence="1">
    <location>
        <begin position="83"/>
        <end position="95"/>
    </location>
</feature>
<feature type="compositionally biased region" description="Low complexity" evidence="1">
    <location>
        <begin position="63"/>
        <end position="82"/>
    </location>
</feature>
<dbReference type="OrthoDB" id="2526284at2759"/>
<feature type="compositionally biased region" description="Gly residues" evidence="1">
    <location>
        <begin position="511"/>
        <end position="527"/>
    </location>
</feature>
<protein>
    <recommendedName>
        <fullName evidence="4">Glycosyltransferase family 92 protein</fullName>
    </recommendedName>
</protein>
<sequence length="609" mass="62224">MAVHPAPSPAPRRRRWWVPPLLGCTLLAAALVPVSVVRTVFPAGVDPSAAASRRVAPLATAAAAAPPSPPAASAGGVHARGAAPPPPRRSPPRAPVPRRHPPPASARPRRAAPPAADPSPRVPRGHGGAPAATAAAAAAAAAAPSTPTTRRRSDGRGAADAAAAADAAGASTRRWPPRSSGLAGVDAFFVYDDNEPAAGNRSGGSGDGGGGGEDLARLLAPFGNAVTLRRAVPRRVSAAPVTDHPQVQRRCFYDCVVAHGHRATWMALLDSDEFFEAAAPTEWAANATAFAHTPFLRPSLRRLQGATPLVPVRWSTALTSGRLLPPPPGGGHTLASYHPTTCAVRGNPRELADWKSIFQPAALDMRPGSANHVAFFVHGATDVRHPTNRSAVAGTAVRAAFLPPWDRLTALNESAMRPPRGPDHVVVHYWSRDLLSYARKMARGRPNDGRGVGGPRSLRTLLRREAACAAGGAAAPSPSAAARHATVAAYLADLPPVAEGGGAPPPAATRSGGGAGGGAGARAGGAGAPAPVDGDAEVPAALGRTDGAKGAELGRRLLAGQTLAADTMCARGVVAMCTPPGGRGKYPWPWARWLADPSLRAGEALWKRI</sequence>
<dbReference type="Proteomes" id="UP000218209">
    <property type="component" value="Unassembled WGS sequence"/>
</dbReference>
<feature type="region of interest" description="Disordered" evidence="1">
    <location>
        <begin position="500"/>
        <end position="532"/>
    </location>
</feature>